<sequence>MNLSYITYGTRPFRDQTMKSYIMVSHLKWITVLQQQLLVLHQSTLVLQLKTPFPEMSGYGCLPQAAKGHRCQQEYKELFKSIAL</sequence>
<dbReference type="AlphaFoldDB" id="A0A6G1CGG8"/>
<dbReference type="EMBL" id="SPHZ02000009">
    <property type="protein sequence ID" value="KAF0899725.1"/>
    <property type="molecule type" value="Genomic_DNA"/>
</dbReference>
<reference evidence="1 2" key="1">
    <citation type="submission" date="2019-11" db="EMBL/GenBank/DDBJ databases">
        <title>Whole genome sequence of Oryza granulata.</title>
        <authorList>
            <person name="Li W."/>
        </authorList>
    </citation>
    <scope>NUCLEOTIDE SEQUENCE [LARGE SCALE GENOMIC DNA]</scope>
    <source>
        <strain evidence="2">cv. Menghai</strain>
        <tissue evidence="1">Leaf</tissue>
    </source>
</reference>
<proteinExistence type="predicted"/>
<gene>
    <name evidence="1" type="ORF">E2562_022571</name>
</gene>
<evidence type="ECO:0000313" key="2">
    <source>
        <dbReference type="Proteomes" id="UP000479710"/>
    </source>
</evidence>
<keyword evidence="2" id="KW-1185">Reference proteome</keyword>
<accession>A0A6G1CGG8</accession>
<name>A0A6G1CGG8_9ORYZ</name>
<organism evidence="1 2">
    <name type="scientific">Oryza meyeriana var. granulata</name>
    <dbReference type="NCBI Taxonomy" id="110450"/>
    <lineage>
        <taxon>Eukaryota</taxon>
        <taxon>Viridiplantae</taxon>
        <taxon>Streptophyta</taxon>
        <taxon>Embryophyta</taxon>
        <taxon>Tracheophyta</taxon>
        <taxon>Spermatophyta</taxon>
        <taxon>Magnoliopsida</taxon>
        <taxon>Liliopsida</taxon>
        <taxon>Poales</taxon>
        <taxon>Poaceae</taxon>
        <taxon>BOP clade</taxon>
        <taxon>Oryzoideae</taxon>
        <taxon>Oryzeae</taxon>
        <taxon>Oryzinae</taxon>
        <taxon>Oryza</taxon>
        <taxon>Oryza meyeriana</taxon>
    </lineage>
</organism>
<evidence type="ECO:0000313" key="1">
    <source>
        <dbReference type="EMBL" id="KAF0899725.1"/>
    </source>
</evidence>
<comment type="caution">
    <text evidence="1">The sequence shown here is derived from an EMBL/GenBank/DDBJ whole genome shotgun (WGS) entry which is preliminary data.</text>
</comment>
<protein>
    <submittedName>
        <fullName evidence="1">Uncharacterized protein</fullName>
    </submittedName>
</protein>
<dbReference type="Proteomes" id="UP000479710">
    <property type="component" value="Unassembled WGS sequence"/>
</dbReference>